<keyword evidence="3 7" id="KW-0812">Transmembrane</keyword>
<evidence type="ECO:0000256" key="6">
    <source>
        <dbReference type="ARBA" id="ARBA00038076"/>
    </source>
</evidence>
<dbReference type="InterPro" id="IPR050250">
    <property type="entry name" value="Macrolide_Exporter_MacB"/>
</dbReference>
<reference evidence="9" key="1">
    <citation type="submission" date="2020-10" db="EMBL/GenBank/DDBJ databases">
        <authorList>
            <person name="Gilroy R."/>
        </authorList>
    </citation>
    <scope>NUCLEOTIDE SEQUENCE</scope>
    <source>
        <strain evidence="9">13361</strain>
    </source>
</reference>
<dbReference type="GO" id="GO:0022857">
    <property type="term" value="F:transmembrane transporter activity"/>
    <property type="evidence" value="ECO:0007669"/>
    <property type="project" value="TreeGrafter"/>
</dbReference>
<protein>
    <submittedName>
        <fullName evidence="9">ABC transporter permease</fullName>
    </submittedName>
</protein>
<comment type="similarity">
    <text evidence="6">Belongs to the ABC-4 integral membrane protein family.</text>
</comment>
<evidence type="ECO:0000256" key="7">
    <source>
        <dbReference type="SAM" id="Phobius"/>
    </source>
</evidence>
<evidence type="ECO:0000313" key="10">
    <source>
        <dbReference type="Proteomes" id="UP000886796"/>
    </source>
</evidence>
<dbReference type="AlphaFoldDB" id="A0A9D0Z100"/>
<feature type="transmembrane region" description="Helical" evidence="7">
    <location>
        <begin position="21"/>
        <end position="42"/>
    </location>
</feature>
<evidence type="ECO:0000313" key="9">
    <source>
        <dbReference type="EMBL" id="HIQ67232.1"/>
    </source>
</evidence>
<dbReference type="GO" id="GO:0005886">
    <property type="term" value="C:plasma membrane"/>
    <property type="evidence" value="ECO:0007669"/>
    <property type="project" value="UniProtKB-SubCell"/>
</dbReference>
<keyword evidence="4 7" id="KW-1133">Transmembrane helix</keyword>
<feature type="domain" description="ABC3 transporter permease C-terminal" evidence="8">
    <location>
        <begin position="291"/>
        <end position="412"/>
    </location>
</feature>
<feature type="transmembrane region" description="Helical" evidence="7">
    <location>
        <begin position="341"/>
        <end position="365"/>
    </location>
</feature>
<organism evidence="9 10">
    <name type="scientific">Candidatus Faecousia excrementigallinarum</name>
    <dbReference type="NCBI Taxonomy" id="2840806"/>
    <lineage>
        <taxon>Bacteria</taxon>
        <taxon>Bacillati</taxon>
        <taxon>Bacillota</taxon>
        <taxon>Clostridia</taxon>
        <taxon>Eubacteriales</taxon>
        <taxon>Oscillospiraceae</taxon>
        <taxon>Faecousia</taxon>
    </lineage>
</organism>
<dbReference type="EMBL" id="DVFK01000022">
    <property type="protein sequence ID" value="HIQ67232.1"/>
    <property type="molecule type" value="Genomic_DNA"/>
</dbReference>
<keyword evidence="2" id="KW-1003">Cell membrane</keyword>
<accession>A0A9D0Z100</accession>
<dbReference type="Proteomes" id="UP000886796">
    <property type="component" value="Unassembled WGS sequence"/>
</dbReference>
<evidence type="ECO:0000256" key="5">
    <source>
        <dbReference type="ARBA" id="ARBA00023136"/>
    </source>
</evidence>
<proteinExistence type="inferred from homology"/>
<feature type="transmembrane region" description="Helical" evidence="7">
    <location>
        <begin position="385"/>
        <end position="409"/>
    </location>
</feature>
<gene>
    <name evidence="9" type="ORF">IAB74_01810</name>
</gene>
<evidence type="ECO:0000259" key="8">
    <source>
        <dbReference type="Pfam" id="PF02687"/>
    </source>
</evidence>
<evidence type="ECO:0000256" key="2">
    <source>
        <dbReference type="ARBA" id="ARBA00022475"/>
    </source>
</evidence>
<dbReference type="PANTHER" id="PTHR30572:SF4">
    <property type="entry name" value="ABC TRANSPORTER PERMEASE YTRF"/>
    <property type="match status" value="1"/>
</dbReference>
<evidence type="ECO:0000256" key="1">
    <source>
        <dbReference type="ARBA" id="ARBA00004651"/>
    </source>
</evidence>
<dbReference type="PANTHER" id="PTHR30572">
    <property type="entry name" value="MEMBRANE COMPONENT OF TRANSPORTER-RELATED"/>
    <property type="match status" value="1"/>
</dbReference>
<evidence type="ECO:0000256" key="3">
    <source>
        <dbReference type="ARBA" id="ARBA00022692"/>
    </source>
</evidence>
<comment type="subcellular location">
    <subcellularLocation>
        <location evidence="1">Cell membrane</location>
        <topology evidence="1">Multi-pass membrane protein</topology>
    </subcellularLocation>
</comment>
<evidence type="ECO:0000256" key="4">
    <source>
        <dbReference type="ARBA" id="ARBA00022989"/>
    </source>
</evidence>
<name>A0A9D0Z100_9FIRM</name>
<sequence length="423" mass="47818">MKNSFRIFRHSLTMVGRTLRSYMLLSVTIVLSFSLLLGYLGLVDSEVYNANKHIFQINRGNLRVQDMGNPQRLDTLLEKAAQMEDTCFYTVYSTWVSMSDGEYITSAGNTLHAREIRAEFLSGYVWEFFRFFGESCLIQWLDGQTHDYVDLHQGEAILDLASYYALGLDKLEEPVYTFRFSGSGNACLEMTVKIVGLVDVGGPFFTESEEGLDYNYSDYSPLILLPMTGLTPQDISMLRPSRYAVFYTENPQGLYQLATDLGFDLALADSVYRWQDSVLESIQTQKGTKALIACAMLLILGINLYSSFSNALSERKFEIGVKRAIGASSFHIVRQFLYESITVMVVNILISIALVVDAGLIYRLVVQNTRGKTDFLYETYTLYLSPYSMGIFLTCAVTLTVVFSLIFAYKSTQVQVIDYLKAE</sequence>
<dbReference type="InterPro" id="IPR003838">
    <property type="entry name" value="ABC3_permease_C"/>
</dbReference>
<reference evidence="9" key="2">
    <citation type="journal article" date="2021" name="PeerJ">
        <title>Extensive microbial diversity within the chicken gut microbiome revealed by metagenomics and culture.</title>
        <authorList>
            <person name="Gilroy R."/>
            <person name="Ravi A."/>
            <person name="Getino M."/>
            <person name="Pursley I."/>
            <person name="Horton D.L."/>
            <person name="Alikhan N.F."/>
            <person name="Baker D."/>
            <person name="Gharbi K."/>
            <person name="Hall N."/>
            <person name="Watson M."/>
            <person name="Adriaenssens E.M."/>
            <person name="Foster-Nyarko E."/>
            <person name="Jarju S."/>
            <person name="Secka A."/>
            <person name="Antonio M."/>
            <person name="Oren A."/>
            <person name="Chaudhuri R.R."/>
            <person name="La Ragione R."/>
            <person name="Hildebrand F."/>
            <person name="Pallen M.J."/>
        </authorList>
    </citation>
    <scope>NUCLEOTIDE SEQUENCE</scope>
    <source>
        <strain evidence="9">13361</strain>
    </source>
</reference>
<comment type="caution">
    <text evidence="9">The sequence shown here is derived from an EMBL/GenBank/DDBJ whole genome shotgun (WGS) entry which is preliminary data.</text>
</comment>
<dbReference type="Pfam" id="PF02687">
    <property type="entry name" value="FtsX"/>
    <property type="match status" value="1"/>
</dbReference>
<keyword evidence="5 7" id="KW-0472">Membrane</keyword>
<feature type="transmembrane region" description="Helical" evidence="7">
    <location>
        <begin position="290"/>
        <end position="308"/>
    </location>
</feature>